<dbReference type="CDD" id="cd02972">
    <property type="entry name" value="DsbA_family"/>
    <property type="match status" value="1"/>
</dbReference>
<accession>A0ABR2JZX6</accession>
<sequence>MSFSATAQCTMPVPKGPIGLTWGVATAPVNVRFYLDPLCPDCIPAFTTINSLMEKYGDKVCWNGCLLSLPFHTWSFTIQRTIEAVKSISPEKAKLVFADLFLKSQASLNSKALAGKSEAEAVEFIQRWAASISELPYEQIKEKYESDPVFFNARVEFKYACQNGITGTPNFTINGAKTAINEKATLENWESVIGPLLQ</sequence>
<dbReference type="Gene3D" id="3.40.30.10">
    <property type="entry name" value="Glutaredoxin"/>
    <property type="match status" value="1"/>
</dbReference>
<dbReference type="InterPro" id="IPR036249">
    <property type="entry name" value="Thioredoxin-like_sf"/>
</dbReference>
<name>A0ABR2JZX6_9EUKA</name>
<protein>
    <recommendedName>
        <fullName evidence="1">Thioredoxin-like fold domain-containing protein</fullName>
    </recommendedName>
</protein>
<dbReference type="PANTHER" id="PTHR33875:SF2">
    <property type="entry name" value="ACR183CP"/>
    <property type="match status" value="1"/>
</dbReference>
<keyword evidence="3" id="KW-1185">Reference proteome</keyword>
<feature type="domain" description="Thioredoxin-like fold" evidence="1">
    <location>
        <begin position="21"/>
        <end position="193"/>
    </location>
</feature>
<evidence type="ECO:0000259" key="1">
    <source>
        <dbReference type="Pfam" id="PF13462"/>
    </source>
</evidence>
<proteinExistence type="predicted"/>
<dbReference type="InterPro" id="IPR012336">
    <property type="entry name" value="Thioredoxin-like_fold"/>
</dbReference>
<dbReference type="SUPFAM" id="SSF52833">
    <property type="entry name" value="Thioredoxin-like"/>
    <property type="match status" value="1"/>
</dbReference>
<dbReference type="Proteomes" id="UP001470230">
    <property type="component" value="Unassembled WGS sequence"/>
</dbReference>
<dbReference type="Pfam" id="PF13462">
    <property type="entry name" value="Thioredoxin_4"/>
    <property type="match status" value="1"/>
</dbReference>
<comment type="caution">
    <text evidence="2">The sequence shown here is derived from an EMBL/GenBank/DDBJ whole genome shotgun (WGS) entry which is preliminary data.</text>
</comment>
<dbReference type="EMBL" id="JAPFFF010000008">
    <property type="protein sequence ID" value="KAK8884188.1"/>
    <property type="molecule type" value="Genomic_DNA"/>
</dbReference>
<evidence type="ECO:0000313" key="2">
    <source>
        <dbReference type="EMBL" id="KAK8884188.1"/>
    </source>
</evidence>
<reference evidence="2 3" key="1">
    <citation type="submission" date="2024-04" db="EMBL/GenBank/DDBJ databases">
        <title>Tritrichomonas musculus Genome.</title>
        <authorList>
            <person name="Alves-Ferreira E."/>
            <person name="Grigg M."/>
            <person name="Lorenzi H."/>
            <person name="Galac M."/>
        </authorList>
    </citation>
    <scope>NUCLEOTIDE SEQUENCE [LARGE SCALE GENOMIC DNA]</scope>
    <source>
        <strain evidence="2 3">EAF2021</strain>
    </source>
</reference>
<organism evidence="2 3">
    <name type="scientific">Tritrichomonas musculus</name>
    <dbReference type="NCBI Taxonomy" id="1915356"/>
    <lineage>
        <taxon>Eukaryota</taxon>
        <taxon>Metamonada</taxon>
        <taxon>Parabasalia</taxon>
        <taxon>Tritrichomonadida</taxon>
        <taxon>Tritrichomonadidae</taxon>
        <taxon>Tritrichomonas</taxon>
    </lineage>
</organism>
<evidence type="ECO:0000313" key="3">
    <source>
        <dbReference type="Proteomes" id="UP001470230"/>
    </source>
</evidence>
<dbReference type="PANTHER" id="PTHR33875">
    <property type="entry name" value="OS09G0542200 PROTEIN"/>
    <property type="match status" value="1"/>
</dbReference>
<gene>
    <name evidence="2" type="ORF">M9Y10_043294</name>
</gene>